<dbReference type="Pfam" id="PF13732">
    <property type="entry name" value="DrrA1-3_C"/>
    <property type="match status" value="1"/>
</dbReference>
<dbReference type="InterPro" id="IPR003593">
    <property type="entry name" value="AAA+_ATPase"/>
</dbReference>
<dbReference type="PANTHER" id="PTHR42711">
    <property type="entry name" value="ABC TRANSPORTER ATP-BINDING PROTEIN"/>
    <property type="match status" value="1"/>
</dbReference>
<dbReference type="SUPFAM" id="SSF52540">
    <property type="entry name" value="P-loop containing nucleoside triphosphate hydrolases"/>
    <property type="match status" value="1"/>
</dbReference>
<dbReference type="InterPro" id="IPR027417">
    <property type="entry name" value="P-loop_NTPase"/>
</dbReference>
<dbReference type="InterPro" id="IPR017871">
    <property type="entry name" value="ABC_transporter-like_CS"/>
</dbReference>
<dbReference type="PROSITE" id="PS00211">
    <property type="entry name" value="ABC_TRANSPORTER_1"/>
    <property type="match status" value="1"/>
</dbReference>
<evidence type="ECO:0000256" key="4">
    <source>
        <dbReference type="ARBA" id="ARBA00022840"/>
    </source>
</evidence>
<dbReference type="Proteomes" id="UP000290909">
    <property type="component" value="Chromosome"/>
</dbReference>
<accession>A0A449BL56</accession>
<keyword evidence="7" id="KW-1185">Reference proteome</keyword>
<gene>
    <name evidence="6" type="primary">drrA_2</name>
    <name evidence="6" type="ORF">NCTC10172_01175</name>
</gene>
<comment type="similarity">
    <text evidence="1">Belongs to the ABC transporter superfamily.</text>
</comment>
<evidence type="ECO:0000259" key="5">
    <source>
        <dbReference type="PROSITE" id="PS50893"/>
    </source>
</evidence>
<dbReference type="EMBL" id="LR215050">
    <property type="protein sequence ID" value="VEU83123.1"/>
    <property type="molecule type" value="Genomic_DNA"/>
</dbReference>
<dbReference type="InterPro" id="IPR025302">
    <property type="entry name" value="DrrA1/2-like_C"/>
</dbReference>
<keyword evidence="2" id="KW-0813">Transport</keyword>
<dbReference type="EC" id="3.6.3.-" evidence="6"/>
<dbReference type="STRING" id="1408416.GCA_000702765_01354"/>
<dbReference type="AlphaFoldDB" id="A0A449BL56"/>
<dbReference type="PROSITE" id="PS50893">
    <property type="entry name" value="ABC_TRANSPORTER_2"/>
    <property type="match status" value="1"/>
</dbReference>
<name>A0A449BL56_9MOLU</name>
<dbReference type="GO" id="GO:0005524">
    <property type="term" value="F:ATP binding"/>
    <property type="evidence" value="ECO:0007669"/>
    <property type="project" value="UniProtKB-KW"/>
</dbReference>
<evidence type="ECO:0000313" key="7">
    <source>
        <dbReference type="Proteomes" id="UP000290909"/>
    </source>
</evidence>
<proteinExistence type="inferred from homology"/>
<protein>
    <submittedName>
        <fullName evidence="6">ABC transporter ATP-binding protein</fullName>
        <ecNumber evidence="6">3.6.3.-</ecNumber>
    </submittedName>
</protein>
<dbReference type="KEGG" id="ahk:NCTC10172_01175"/>
<organism evidence="6 7">
    <name type="scientific">Acholeplasma hippikon</name>
    <dbReference type="NCBI Taxonomy" id="264636"/>
    <lineage>
        <taxon>Bacteria</taxon>
        <taxon>Bacillati</taxon>
        <taxon>Mycoplasmatota</taxon>
        <taxon>Mollicutes</taxon>
        <taxon>Acholeplasmatales</taxon>
        <taxon>Acholeplasmataceae</taxon>
        <taxon>Acholeplasma</taxon>
    </lineage>
</organism>
<evidence type="ECO:0000256" key="3">
    <source>
        <dbReference type="ARBA" id="ARBA00022741"/>
    </source>
</evidence>
<dbReference type="GO" id="GO:0016887">
    <property type="term" value="F:ATP hydrolysis activity"/>
    <property type="evidence" value="ECO:0007669"/>
    <property type="project" value="InterPro"/>
</dbReference>
<dbReference type="InterPro" id="IPR050763">
    <property type="entry name" value="ABC_transporter_ATP-binding"/>
</dbReference>
<keyword evidence="6" id="KW-0378">Hydrolase</keyword>
<dbReference type="SMART" id="SM00382">
    <property type="entry name" value="AAA"/>
    <property type="match status" value="1"/>
</dbReference>
<sequence length="303" mass="34558">MDNILEITDLSKSFGEVKAVNHISFDVRRGSLFAFLGQNGAGKSTTIKMITTLLKKDTGNILLNGKEDEAYFREKIGVVFQDNVLDGLLTVKENLMLRGAFYLKEKEKVEARYEELMAKLNLKEIENQRFKTLSGGQKRRVEIARALFSNPELLILDEPTTGLDPETRLVVWEVINKLRVEEGVTVLLTTHYMEEATNADYVVIIHKGKIVAKGSPSELKDAHSKDYFKLVPHKKAELVSYLEKEKRDFFKKSDVYYIEIKDTKDAIGLIVDLKENIRNFEVVNGTLDDVFVKIVGEQNVWSH</sequence>
<feature type="domain" description="ABC transporter" evidence="5">
    <location>
        <begin position="5"/>
        <end position="232"/>
    </location>
</feature>
<evidence type="ECO:0000256" key="1">
    <source>
        <dbReference type="ARBA" id="ARBA00005417"/>
    </source>
</evidence>
<keyword evidence="4 6" id="KW-0067">ATP-binding</keyword>
<dbReference type="Pfam" id="PF00005">
    <property type="entry name" value="ABC_tran"/>
    <property type="match status" value="1"/>
</dbReference>
<dbReference type="PANTHER" id="PTHR42711:SF5">
    <property type="entry name" value="ABC TRANSPORTER ATP-BINDING PROTEIN NATA"/>
    <property type="match status" value="1"/>
</dbReference>
<dbReference type="Gene3D" id="3.40.50.300">
    <property type="entry name" value="P-loop containing nucleotide triphosphate hydrolases"/>
    <property type="match status" value="1"/>
</dbReference>
<dbReference type="InterPro" id="IPR003439">
    <property type="entry name" value="ABC_transporter-like_ATP-bd"/>
</dbReference>
<evidence type="ECO:0000256" key="2">
    <source>
        <dbReference type="ARBA" id="ARBA00022448"/>
    </source>
</evidence>
<evidence type="ECO:0000313" key="6">
    <source>
        <dbReference type="EMBL" id="VEU83123.1"/>
    </source>
</evidence>
<keyword evidence="3" id="KW-0547">Nucleotide-binding</keyword>
<reference evidence="6 7" key="1">
    <citation type="submission" date="2019-01" db="EMBL/GenBank/DDBJ databases">
        <authorList>
            <consortium name="Pathogen Informatics"/>
        </authorList>
    </citation>
    <scope>NUCLEOTIDE SEQUENCE [LARGE SCALE GENOMIC DNA]</scope>
    <source>
        <strain evidence="6 7">NCTC10172</strain>
    </source>
</reference>